<evidence type="ECO:0000313" key="3">
    <source>
        <dbReference type="EMBL" id="HGE98522.1"/>
    </source>
</evidence>
<dbReference type="Gene3D" id="2.130.10.10">
    <property type="entry name" value="YVTN repeat-like/Quinoprotein amine dehydrogenase"/>
    <property type="match status" value="2"/>
</dbReference>
<dbReference type="PANTHER" id="PTHR47197:SF3">
    <property type="entry name" value="DIHYDRO-HEME D1 DEHYDROGENASE"/>
    <property type="match status" value="1"/>
</dbReference>
<organism evidence="3">
    <name type="scientific">candidate division WOR-3 bacterium</name>
    <dbReference type="NCBI Taxonomy" id="2052148"/>
    <lineage>
        <taxon>Bacteria</taxon>
        <taxon>Bacteria division WOR-3</taxon>
    </lineage>
</organism>
<sequence>MMNKRKAILTSIFLLFSFGQATFYEGNISLPEDSPGLMALNNIVYNWVNNKLYLSTWDNGMAILDGQTLKTIKRIDLMVEAGGLVWLPQTNRLYFPVEIPASIVVGKRFLVMDGESDSIIDTLPFDRNRNGGQLLYNENNGLLYAIEYFSDPNPNGQIVVFDGITNHRLDTIRTVGIPCYLTLSLLNNHLYVASRSPFSYPDSHYFRLNIIDCRANQIIDTTIKGMLLGPTNSITWLLYNQNLNKLYFNAYSEILVIDCQNDSVVKRLEIRGCEDLLFNYRNNKIYIPNSSSIKVINCLSDSVFEIMPHRTSWYGAYNSRENKVYFITPIDTIRTAIVIIDGESDSIITELPMERHCYKLYYDSVNNRVYTFRDEPRPELLVIDGVNNQITDTIVCGEFLTSGGIWNPINNRLYVGVVRNYWFNPAILVIDGETHHFLKYIPVDFDELCYFTINSRRNKVYASGWADGVVLVISGERDTLLNVINLGSSAGALAYNPVNDKIYCANYENGVAVIDGLGDTLLASIWVPFLPFYGIIWCPGLNKVYFGAPGWLGVIDGETNRLLRTVRGPNSIPRKFVYNRWNNKLYIAYADRWGLGGGLGIFDCLSDTFTKFIFDSHGIYGVALSEEENKVYFSYITNIGVLDVETESIIRIISPQPYPRYFGGMIWYPEGNKIFCNATGGFCIVDCETDSILEITALRRENQGIILNQKNDRLYLLAEERSRILVFRGEESGIKEKTHSGIKPNLRVSPNPAKGFINISKKGEKGRIKIFDALGRMVKELSLPEGGENIIQWNGDSNSGRRISPGIYFLRLERKRKIYTQKIIWQE</sequence>
<evidence type="ECO:0000259" key="2">
    <source>
        <dbReference type="Pfam" id="PF18962"/>
    </source>
</evidence>
<dbReference type="SUPFAM" id="SSF51004">
    <property type="entry name" value="C-terminal (heme d1) domain of cytochrome cd1-nitrite reductase"/>
    <property type="match status" value="2"/>
</dbReference>
<accession>A0A7C3UVF8</accession>
<dbReference type="AlphaFoldDB" id="A0A7C3UVF8"/>
<dbReference type="InterPro" id="IPR051200">
    <property type="entry name" value="Host-pathogen_enzymatic-act"/>
</dbReference>
<keyword evidence="1" id="KW-0732">Signal</keyword>
<dbReference type="PANTHER" id="PTHR47197">
    <property type="entry name" value="PROTEIN NIRF"/>
    <property type="match status" value="1"/>
</dbReference>
<feature type="chain" id="PRO_5027648055" evidence="1">
    <location>
        <begin position="22"/>
        <end position="827"/>
    </location>
</feature>
<dbReference type="InterPro" id="IPR015943">
    <property type="entry name" value="WD40/YVTN_repeat-like_dom_sf"/>
</dbReference>
<evidence type="ECO:0000256" key="1">
    <source>
        <dbReference type="SAM" id="SignalP"/>
    </source>
</evidence>
<dbReference type="SUPFAM" id="SSF75011">
    <property type="entry name" value="3-carboxy-cis,cis-mucoante lactonizing enzyme"/>
    <property type="match status" value="1"/>
</dbReference>
<comment type="caution">
    <text evidence="3">The sequence shown here is derived from an EMBL/GenBank/DDBJ whole genome shotgun (WGS) entry which is preliminary data.</text>
</comment>
<reference evidence="3" key="1">
    <citation type="journal article" date="2020" name="mSystems">
        <title>Genome- and Community-Level Interaction Insights into Carbon Utilization and Element Cycling Functions of Hydrothermarchaeota in Hydrothermal Sediment.</title>
        <authorList>
            <person name="Zhou Z."/>
            <person name="Liu Y."/>
            <person name="Xu W."/>
            <person name="Pan J."/>
            <person name="Luo Z.H."/>
            <person name="Li M."/>
        </authorList>
    </citation>
    <scope>NUCLEOTIDE SEQUENCE [LARGE SCALE GENOMIC DNA]</scope>
    <source>
        <strain evidence="3">SpSt-906</strain>
    </source>
</reference>
<feature type="signal peptide" evidence="1">
    <location>
        <begin position="1"/>
        <end position="21"/>
    </location>
</feature>
<dbReference type="NCBIfam" id="TIGR04183">
    <property type="entry name" value="Por_Secre_tail"/>
    <property type="match status" value="1"/>
</dbReference>
<feature type="domain" description="Secretion system C-terminal sorting" evidence="2">
    <location>
        <begin position="749"/>
        <end position="824"/>
    </location>
</feature>
<dbReference type="EMBL" id="DTMQ01000003">
    <property type="protein sequence ID" value="HGE98522.1"/>
    <property type="molecule type" value="Genomic_DNA"/>
</dbReference>
<dbReference type="Gene3D" id="2.60.40.4070">
    <property type="match status" value="1"/>
</dbReference>
<gene>
    <name evidence="3" type="ORF">ENX07_00365</name>
</gene>
<dbReference type="InterPro" id="IPR026444">
    <property type="entry name" value="Secre_tail"/>
</dbReference>
<dbReference type="Pfam" id="PF18962">
    <property type="entry name" value="Por_Secre_tail"/>
    <property type="match status" value="1"/>
</dbReference>
<proteinExistence type="predicted"/>
<name>A0A7C3UVF8_UNCW3</name>
<protein>
    <submittedName>
        <fullName evidence="3">T9SS type A sorting domain-containing protein</fullName>
    </submittedName>
</protein>
<dbReference type="InterPro" id="IPR011048">
    <property type="entry name" value="Haem_d1_sf"/>
</dbReference>